<dbReference type="GO" id="GO:0033178">
    <property type="term" value="C:proton-transporting two-sector ATPase complex, catalytic domain"/>
    <property type="evidence" value="ECO:0007669"/>
    <property type="project" value="InterPro"/>
</dbReference>
<proteinExistence type="inferred from homology"/>
<dbReference type="RefSeq" id="WP_073017770.1">
    <property type="nucleotide sequence ID" value="NZ_FQXU01000004.1"/>
</dbReference>
<dbReference type="GO" id="GO:0046961">
    <property type="term" value="F:proton-transporting ATPase activity, rotational mechanism"/>
    <property type="evidence" value="ECO:0007669"/>
    <property type="project" value="InterPro"/>
</dbReference>
<gene>
    <name evidence="4" type="ORF">SAMN02745941_01248</name>
</gene>
<accession>A0A1M5WSZ3</accession>
<dbReference type="SUPFAM" id="SSF160527">
    <property type="entry name" value="V-type ATPase subunit E-like"/>
    <property type="match status" value="1"/>
</dbReference>
<keyword evidence="3" id="KW-0406">Ion transport</keyword>
<evidence type="ECO:0000256" key="2">
    <source>
        <dbReference type="ARBA" id="ARBA00022448"/>
    </source>
</evidence>
<reference evidence="4 5" key="1">
    <citation type="submission" date="2016-11" db="EMBL/GenBank/DDBJ databases">
        <authorList>
            <person name="Jaros S."/>
            <person name="Januszkiewicz K."/>
            <person name="Wedrychowicz H."/>
        </authorList>
    </citation>
    <scope>NUCLEOTIDE SEQUENCE [LARGE SCALE GENOMIC DNA]</scope>
    <source>
        <strain evidence="4 5">DSM 6191</strain>
    </source>
</reference>
<dbReference type="AlphaFoldDB" id="A0A1M5WSZ3"/>
<comment type="similarity">
    <text evidence="1">Belongs to the V-ATPase E subunit family.</text>
</comment>
<dbReference type="InterPro" id="IPR038495">
    <property type="entry name" value="ATPase_E_C"/>
</dbReference>
<protein>
    <submittedName>
        <fullName evidence="4">V/A-type H+-transporting ATPase subunit E</fullName>
    </submittedName>
</protein>
<evidence type="ECO:0000313" key="5">
    <source>
        <dbReference type="Proteomes" id="UP000184241"/>
    </source>
</evidence>
<dbReference type="Proteomes" id="UP000184241">
    <property type="component" value="Unassembled WGS sequence"/>
</dbReference>
<dbReference type="Pfam" id="PF01991">
    <property type="entry name" value="vATP-synt_E"/>
    <property type="match status" value="1"/>
</dbReference>
<keyword evidence="2" id="KW-0813">Transport</keyword>
<sequence>MTTIEDKINLFSKVIYDKVNDEKEEKLKAFDEKALEKITLEKKKIDELRKAIKISLDKKYNIKANEIIAKEKLNKQKAILAIKEELINNTLSEVKARLLYFISSKEYKNYFISLLVSIFDELEEGKYNLIVLDRDYKRFEEDIKSAINKYSHIDIKVETSNEEFIGGVILKDEKETFKIDNSLYYKLEECKEFIGIKVMEKLA</sequence>
<evidence type="ECO:0000256" key="1">
    <source>
        <dbReference type="ARBA" id="ARBA00005901"/>
    </source>
</evidence>
<organism evidence="4 5">
    <name type="scientific">Clostridium intestinale DSM 6191</name>
    <dbReference type="NCBI Taxonomy" id="1121320"/>
    <lineage>
        <taxon>Bacteria</taxon>
        <taxon>Bacillati</taxon>
        <taxon>Bacillota</taxon>
        <taxon>Clostridia</taxon>
        <taxon>Eubacteriales</taxon>
        <taxon>Clostridiaceae</taxon>
        <taxon>Clostridium</taxon>
    </lineage>
</organism>
<dbReference type="EMBL" id="FQXU01000004">
    <property type="protein sequence ID" value="SHH90775.1"/>
    <property type="molecule type" value="Genomic_DNA"/>
</dbReference>
<evidence type="ECO:0000256" key="3">
    <source>
        <dbReference type="ARBA" id="ARBA00023065"/>
    </source>
</evidence>
<dbReference type="Gene3D" id="3.30.2320.30">
    <property type="entry name" value="ATP synthase, E subunit, C-terminal"/>
    <property type="match status" value="1"/>
</dbReference>
<name>A0A1M5WSZ3_9CLOT</name>
<evidence type="ECO:0000313" key="4">
    <source>
        <dbReference type="EMBL" id="SHH90775.1"/>
    </source>
</evidence>
<dbReference type="InterPro" id="IPR002842">
    <property type="entry name" value="ATPase_V1_Esu"/>
</dbReference>